<sequence>MPFRGQLNFPILAMKHSVQRALLGLFVFLSGSYLPGAQAQTARPAAAALYVNDAVQAGDVFTTSAGNDATGNGTSSAPYATVARALASADASTATIFIDAGTYSERVVLNKNVSLQGVDTARTVFDGGLAPSDVQTQETGIFITATGGTPTNPLTIADLKVRAYDYGIQTDNQVNHSNFLIEDVATTQNRQFGIYWNGFPNYTENITFRRVRATKTALDPNTRNNGAGRGLFMVNGSKINILIEDGVFEQNRRAGIDINDGSVSGLVIRNCRFGFNLGPALAVLGAAGLRNAEGVFLTPAALIENNFVRNNASNGIELKSCTGNGRGSGPGSFVVRNNYVVRTVGAPTNLSEDNAGIAFIDRDRNIIPTGGGVTGDLTTGGAYIQNNIVRGYLADAFRTAININGFGMVLEGANNKAFGNIIAQCQRGIQVQDRPANSSGSTPFFDIDRNSSLTSVGDSIRNNRLDSCTTSLRAVNLTAVVNASMNWLGSNQATSVRGASGQNGLLITLGGPATNFAQVSSLENTGRLDYTPFLHARTDMAPTPGFQSDLSYLHIDRFSPNLGPASCLQEGLTMVAENGTLELVAGLYDGTATVSKTVTLTNDGATTLQNLIVNAPGKQASLAAPFSLAGNLTLTSGLIRSSVANLLTLTADATASEGNAASYVDGPLRKLGNSAFVFPLGKAGVWARMAISAPASTASAFTGEYFAAGFGTRAAAAPLSEVSALEYWNLDRAGSTDAVSVRLYWENSSRSGIDEFSNDLQVARYDGSIWVSEGNGGLSGALPAGSVASAGPVASFGAFTFGSLSSDVNPLPVELVSFTATERQPGLVTLDWKTASEHNNKGFAVERSFDAKTWAQLGFVAGQGTVSTPHAYTYQDQVPGVQSQVYYRLRQEDTDGKLAYSPVATVTRTPGPVAAAKLMLAPNPATAYTTLQFSAPVSGPLQVSFTDLTGRLVLRHTLTSPTDTQITLPATLPAGTYLVQVNGAGVSGKAIRLVKQ</sequence>
<dbReference type="SMART" id="SM00710">
    <property type="entry name" value="PbH1"/>
    <property type="match status" value="8"/>
</dbReference>
<accession>A0A4Z0Q0Z1</accession>
<protein>
    <submittedName>
        <fullName evidence="1">T9SS type A sorting domain-containing protein</fullName>
    </submittedName>
</protein>
<keyword evidence="2" id="KW-1185">Reference proteome</keyword>
<dbReference type="InterPro" id="IPR026444">
    <property type="entry name" value="Secre_tail"/>
</dbReference>
<gene>
    <name evidence="1" type="ORF">E5K02_18820</name>
</gene>
<dbReference type="NCBIfam" id="TIGR04183">
    <property type="entry name" value="Por_Secre_tail"/>
    <property type="match status" value="1"/>
</dbReference>
<dbReference type="SUPFAM" id="SSF51126">
    <property type="entry name" value="Pectin lyase-like"/>
    <property type="match status" value="1"/>
</dbReference>
<comment type="caution">
    <text evidence="1">The sequence shown here is derived from an EMBL/GenBank/DDBJ whole genome shotgun (WGS) entry which is preliminary data.</text>
</comment>
<dbReference type="EMBL" id="SRMB01000004">
    <property type="protein sequence ID" value="TGE23254.1"/>
    <property type="molecule type" value="Genomic_DNA"/>
</dbReference>
<reference evidence="1 2" key="1">
    <citation type="submission" date="2019-04" db="EMBL/GenBank/DDBJ databases">
        <authorList>
            <person name="Feng G."/>
            <person name="Zhang J."/>
            <person name="Zhu H."/>
        </authorList>
    </citation>
    <scope>NUCLEOTIDE SEQUENCE [LARGE SCALE GENOMIC DNA]</scope>
    <source>
        <strain evidence="1 2">9PBR-1</strain>
    </source>
</reference>
<dbReference type="AlphaFoldDB" id="A0A4Z0Q0Z1"/>
<dbReference type="Gene3D" id="2.160.20.10">
    <property type="entry name" value="Single-stranded right-handed beta-helix, Pectin lyase-like"/>
    <property type="match status" value="1"/>
</dbReference>
<dbReference type="OrthoDB" id="863479at2"/>
<dbReference type="InterPro" id="IPR013783">
    <property type="entry name" value="Ig-like_fold"/>
</dbReference>
<dbReference type="InterPro" id="IPR006626">
    <property type="entry name" value="PbH1"/>
</dbReference>
<evidence type="ECO:0000313" key="1">
    <source>
        <dbReference type="EMBL" id="TGE23254.1"/>
    </source>
</evidence>
<proteinExistence type="predicted"/>
<dbReference type="Proteomes" id="UP000298471">
    <property type="component" value="Unassembled WGS sequence"/>
</dbReference>
<evidence type="ECO:0000313" key="2">
    <source>
        <dbReference type="Proteomes" id="UP000298471"/>
    </source>
</evidence>
<name>A0A4Z0Q0Z1_9BACT</name>
<dbReference type="InterPro" id="IPR011050">
    <property type="entry name" value="Pectin_lyase_fold/virulence"/>
</dbReference>
<organism evidence="1 2">
    <name type="scientific">Hymenobacter metallicola</name>
    <dbReference type="NCBI Taxonomy" id="2563114"/>
    <lineage>
        <taxon>Bacteria</taxon>
        <taxon>Pseudomonadati</taxon>
        <taxon>Bacteroidota</taxon>
        <taxon>Cytophagia</taxon>
        <taxon>Cytophagales</taxon>
        <taxon>Hymenobacteraceae</taxon>
        <taxon>Hymenobacter</taxon>
    </lineage>
</organism>
<dbReference type="Gene3D" id="2.60.40.10">
    <property type="entry name" value="Immunoglobulins"/>
    <property type="match status" value="1"/>
</dbReference>
<dbReference type="InterPro" id="IPR012334">
    <property type="entry name" value="Pectin_lyas_fold"/>
</dbReference>